<dbReference type="Pfam" id="PF00734">
    <property type="entry name" value="CBM_1"/>
    <property type="match status" value="1"/>
</dbReference>
<dbReference type="PROSITE" id="PS00659">
    <property type="entry name" value="GLYCOSYL_HYDROL_F5"/>
    <property type="match status" value="1"/>
</dbReference>
<dbReference type="EC" id="3.2.1.78" evidence="4"/>
<dbReference type="GO" id="GO:0016985">
    <property type="term" value="F:mannan endo-1,4-beta-mannosidase activity"/>
    <property type="evidence" value="ECO:0007669"/>
    <property type="project" value="UniProtKB-EC"/>
</dbReference>
<dbReference type="InterPro" id="IPR000254">
    <property type="entry name" value="CBD"/>
</dbReference>
<feature type="transmembrane region" description="Helical" evidence="10">
    <location>
        <begin position="640"/>
        <end position="659"/>
    </location>
</feature>
<dbReference type="PANTHER" id="PTHR31451">
    <property type="match status" value="1"/>
</dbReference>
<evidence type="ECO:0000256" key="3">
    <source>
        <dbReference type="ARBA" id="ARBA00005641"/>
    </source>
</evidence>
<keyword evidence="8" id="KW-0326">Glycosidase</keyword>
<feature type="signal peptide" evidence="11">
    <location>
        <begin position="1"/>
        <end position="19"/>
    </location>
</feature>
<evidence type="ECO:0000313" key="13">
    <source>
        <dbReference type="EMBL" id="GAW04658.1"/>
    </source>
</evidence>
<keyword evidence="10" id="KW-0472">Membrane</keyword>
<dbReference type="InterPro" id="IPR018087">
    <property type="entry name" value="Glyco_hydro_5_CS"/>
</dbReference>
<dbReference type="SUPFAM" id="SSF57180">
    <property type="entry name" value="Cellulose-binding domain"/>
    <property type="match status" value="1"/>
</dbReference>
<dbReference type="InterPro" id="IPR035971">
    <property type="entry name" value="CBD_sf"/>
</dbReference>
<reference evidence="13 14" key="2">
    <citation type="submission" date="2017-02" db="EMBL/GenBank/DDBJ databases">
        <title>A genome survey and senescence transcriptome analysis in Lentinula edodes.</title>
        <authorList>
            <person name="Sakamoto Y."/>
            <person name="Nakade K."/>
            <person name="Sato S."/>
            <person name="Yoshida Y."/>
            <person name="Miyazaki K."/>
            <person name="Natsume S."/>
            <person name="Konno N."/>
        </authorList>
    </citation>
    <scope>NUCLEOTIDE SEQUENCE [LARGE SCALE GENOMIC DNA]</scope>
    <source>
        <strain evidence="13 14">NBRC 111202</strain>
    </source>
</reference>
<feature type="transmembrane region" description="Helical" evidence="10">
    <location>
        <begin position="518"/>
        <end position="538"/>
    </location>
</feature>
<comment type="subcellular location">
    <subcellularLocation>
        <location evidence="2">Secreted</location>
    </subcellularLocation>
</comment>
<evidence type="ECO:0000313" key="14">
    <source>
        <dbReference type="Proteomes" id="UP000188533"/>
    </source>
</evidence>
<protein>
    <recommendedName>
        <fullName evidence="4">mannan endo-1,4-beta-mannosidase</fullName>
        <ecNumber evidence="4">3.2.1.78</ecNumber>
    </recommendedName>
</protein>
<dbReference type="GO" id="GO:0046355">
    <property type="term" value="P:mannan catabolic process"/>
    <property type="evidence" value="ECO:0007669"/>
    <property type="project" value="UniProtKB-ARBA"/>
</dbReference>
<dbReference type="GO" id="GO:0005576">
    <property type="term" value="C:extracellular region"/>
    <property type="evidence" value="ECO:0007669"/>
    <property type="project" value="UniProtKB-SubCell"/>
</dbReference>
<feature type="transmembrane region" description="Helical" evidence="10">
    <location>
        <begin position="608"/>
        <end position="628"/>
    </location>
</feature>
<evidence type="ECO:0000256" key="9">
    <source>
        <dbReference type="SAM" id="MobiDB-lite"/>
    </source>
</evidence>
<feature type="domain" description="CBM1" evidence="12">
    <location>
        <begin position="21"/>
        <end position="57"/>
    </location>
</feature>
<evidence type="ECO:0000256" key="5">
    <source>
        <dbReference type="ARBA" id="ARBA00022525"/>
    </source>
</evidence>
<keyword evidence="14" id="KW-1185">Reference proteome</keyword>
<dbReference type="InterPro" id="IPR017853">
    <property type="entry name" value="GH"/>
</dbReference>
<proteinExistence type="inferred from homology"/>
<gene>
    <name evidence="13" type="ORF">LENED_006463</name>
</gene>
<evidence type="ECO:0000256" key="10">
    <source>
        <dbReference type="SAM" id="Phobius"/>
    </source>
</evidence>
<dbReference type="Proteomes" id="UP000188533">
    <property type="component" value="Unassembled WGS sequence"/>
</dbReference>
<dbReference type="SMART" id="SM00236">
    <property type="entry name" value="fCBD"/>
    <property type="match status" value="1"/>
</dbReference>
<reference evidence="13 14" key="1">
    <citation type="submission" date="2016-08" db="EMBL/GenBank/DDBJ databases">
        <authorList>
            <consortium name="Lentinula edodes genome sequencing consortium"/>
            <person name="Sakamoto Y."/>
            <person name="Nakade K."/>
            <person name="Sato S."/>
            <person name="Yoshida Y."/>
            <person name="Miyazaki K."/>
            <person name="Natsume S."/>
            <person name="Konno N."/>
        </authorList>
    </citation>
    <scope>NUCLEOTIDE SEQUENCE [LARGE SCALE GENOMIC DNA]</scope>
    <source>
        <strain evidence="13 14">NBRC 111202</strain>
    </source>
</reference>
<comment type="catalytic activity">
    <reaction evidence="1">
        <text>Random hydrolysis of (1-&gt;4)-beta-D-mannosidic linkages in mannans, galactomannans and glucomannans.</text>
        <dbReference type="EC" id="3.2.1.78"/>
    </reaction>
</comment>
<dbReference type="EMBL" id="BDGU01000204">
    <property type="protein sequence ID" value="GAW04658.1"/>
    <property type="molecule type" value="Genomic_DNA"/>
</dbReference>
<dbReference type="STRING" id="5353.A0A1Q3EBS8"/>
<dbReference type="PROSITE" id="PS00562">
    <property type="entry name" value="CBM1_1"/>
    <property type="match status" value="1"/>
</dbReference>
<name>A0A1Q3EBS8_LENED</name>
<evidence type="ECO:0000256" key="1">
    <source>
        <dbReference type="ARBA" id="ARBA00001678"/>
    </source>
</evidence>
<evidence type="ECO:0000256" key="4">
    <source>
        <dbReference type="ARBA" id="ARBA00012706"/>
    </source>
</evidence>
<keyword evidence="6 11" id="KW-0732">Signal</keyword>
<dbReference type="PROSITE" id="PS51164">
    <property type="entry name" value="CBM1_2"/>
    <property type="match status" value="1"/>
</dbReference>
<comment type="similarity">
    <text evidence="3">Belongs to the glycosyl hydrolase 5 (cellulase A) family.</text>
</comment>
<dbReference type="InterPro" id="IPR001547">
    <property type="entry name" value="Glyco_hydro_5"/>
</dbReference>
<evidence type="ECO:0000259" key="12">
    <source>
        <dbReference type="PROSITE" id="PS51164"/>
    </source>
</evidence>
<keyword evidence="10" id="KW-1133">Transmembrane helix</keyword>
<comment type="caution">
    <text evidence="13">The sequence shown here is derived from an EMBL/GenBank/DDBJ whole genome shotgun (WGS) entry which is preliminary data.</text>
</comment>
<accession>A0A1Q3EBS8</accession>
<keyword evidence="5" id="KW-0964">Secreted</keyword>
<keyword evidence="7 13" id="KW-0378">Hydrolase</keyword>
<feature type="region of interest" description="Disordered" evidence="9">
    <location>
        <begin position="62"/>
        <end position="82"/>
    </location>
</feature>
<dbReference type="GO" id="GO:0030248">
    <property type="term" value="F:cellulose binding"/>
    <property type="evidence" value="ECO:0007669"/>
    <property type="project" value="InterPro"/>
</dbReference>
<dbReference type="AlphaFoldDB" id="A0A1Q3EBS8"/>
<sequence>MGRLSDILVLISAALTVSAQTIVPVYGQCGGESYTGPTTCAAGSICVFQNDFYSQCIPGTSSVTPTSTSSGTGTSTTSTVSTPTPTVTGFVKTSGIHFTLNNEPFTVVGANAYWVGLMNYGVADMNTAFHDIAATGASVVRTWGFNEVTTPDGVAYYQSWSGSTPTVNLGTNGLENFDNVVAAAKANGLRLIVTLTNNWSDYGGYLFYLSLLPLTNIHFEGGMDVYVNQLLGQGQPHDYFYTNATVIAAYKTYVKTFVTRYLNEPGILAWELANEPRCLGSTSASSGTCTISTISTWAEEMSAYIKSIDSNHLVAIGDEGFINDPGNPIFVYQGYSPSLGIDFAANLNISSLDFGTFHLYPDSWGEPANPFGTQWIEDHATAMVASNKPIVMEEFGITDDQVDVYGSWYSAIVSSNVAGDLIWQAGSVLSNGESDPNEEGTPRLVIASSTWIAFVFRPLLSSAYHHVLNRISWPSDHDCLYPAHRGVFPFILLIPSCPNRMETVEVPDLGKDMRLISIARFLDIRVLLNVEILIYAFLSEKVYIVWTGGNQVSRYKTKVYRLCAFVLLGYIVIGILMILGRDSSVRGDGVCVIGLKAFATIPLIAYDLSLNIFLTAMFMCPLWVLHPISPRLRSVAKRTLYGATISLISSAVNITIMLLLSGNELGWVCITSCVCDVLVNSFAVFCVSSSSDSSNVVRDRFSLPTMDMTPLTFTRSELNQPTGESSIKRFISDTLEPDGLSVIPEAYYDYLPPQHRQADPEKSSSPLNVNTLSEVPHTNLNVCTCVLY</sequence>
<dbReference type="Pfam" id="PF26410">
    <property type="entry name" value="GH5_mannosidase"/>
    <property type="match status" value="1"/>
</dbReference>
<dbReference type="InterPro" id="IPR045053">
    <property type="entry name" value="MAN-like"/>
</dbReference>
<dbReference type="Gene3D" id="3.20.20.80">
    <property type="entry name" value="Glycosidases"/>
    <property type="match status" value="1"/>
</dbReference>
<evidence type="ECO:0000256" key="7">
    <source>
        <dbReference type="ARBA" id="ARBA00022801"/>
    </source>
</evidence>
<organism evidence="13 14">
    <name type="scientific">Lentinula edodes</name>
    <name type="common">Shiitake mushroom</name>
    <name type="synonym">Lentinus edodes</name>
    <dbReference type="NCBI Taxonomy" id="5353"/>
    <lineage>
        <taxon>Eukaryota</taxon>
        <taxon>Fungi</taxon>
        <taxon>Dikarya</taxon>
        <taxon>Basidiomycota</taxon>
        <taxon>Agaricomycotina</taxon>
        <taxon>Agaricomycetes</taxon>
        <taxon>Agaricomycetidae</taxon>
        <taxon>Agaricales</taxon>
        <taxon>Marasmiineae</taxon>
        <taxon>Omphalotaceae</taxon>
        <taxon>Lentinula</taxon>
    </lineage>
</organism>
<dbReference type="SUPFAM" id="SSF51445">
    <property type="entry name" value="(Trans)glycosidases"/>
    <property type="match status" value="1"/>
</dbReference>
<keyword evidence="10" id="KW-0812">Transmembrane</keyword>
<feature type="transmembrane region" description="Helical" evidence="10">
    <location>
        <begin position="559"/>
        <end position="579"/>
    </location>
</feature>
<evidence type="ECO:0000256" key="11">
    <source>
        <dbReference type="SAM" id="SignalP"/>
    </source>
</evidence>
<evidence type="ECO:0000256" key="8">
    <source>
        <dbReference type="ARBA" id="ARBA00023295"/>
    </source>
</evidence>
<feature type="chain" id="PRO_5012411031" description="mannan endo-1,4-beta-mannosidase" evidence="11">
    <location>
        <begin position="20"/>
        <end position="788"/>
    </location>
</feature>
<evidence type="ECO:0000256" key="2">
    <source>
        <dbReference type="ARBA" id="ARBA00004613"/>
    </source>
</evidence>
<evidence type="ECO:0000256" key="6">
    <source>
        <dbReference type="ARBA" id="ARBA00022729"/>
    </source>
</evidence>
<dbReference type="PANTHER" id="PTHR31451:SF39">
    <property type="entry name" value="MANNAN ENDO-1,4-BETA-MANNOSIDASE 1"/>
    <property type="match status" value="1"/>
</dbReference>